<comment type="caution">
    <text evidence="2">The sequence shown here is derived from an EMBL/GenBank/DDBJ whole genome shotgun (WGS) entry which is preliminary data.</text>
</comment>
<feature type="region of interest" description="Disordered" evidence="1">
    <location>
        <begin position="1"/>
        <end position="20"/>
    </location>
</feature>
<feature type="compositionally biased region" description="Basic and acidic residues" evidence="1">
    <location>
        <begin position="1"/>
        <end position="18"/>
    </location>
</feature>
<dbReference type="EMBL" id="BAAADO010000004">
    <property type="protein sequence ID" value="GAA0493672.1"/>
    <property type="molecule type" value="Genomic_DNA"/>
</dbReference>
<evidence type="ECO:0000313" key="3">
    <source>
        <dbReference type="Proteomes" id="UP001500880"/>
    </source>
</evidence>
<reference evidence="3" key="1">
    <citation type="journal article" date="2019" name="Int. J. Syst. Evol. Microbiol.">
        <title>The Global Catalogue of Microorganisms (GCM) 10K type strain sequencing project: providing services to taxonomists for standard genome sequencing and annotation.</title>
        <authorList>
            <consortium name="The Broad Institute Genomics Platform"/>
            <consortium name="The Broad Institute Genome Sequencing Center for Infectious Disease"/>
            <person name="Wu L."/>
            <person name="Ma J."/>
        </authorList>
    </citation>
    <scope>NUCLEOTIDE SEQUENCE [LARGE SCALE GENOMIC DNA]</scope>
    <source>
        <strain evidence="3">JCM 12389</strain>
    </source>
</reference>
<evidence type="ECO:0000313" key="2">
    <source>
        <dbReference type="EMBL" id="GAA0493672.1"/>
    </source>
</evidence>
<dbReference type="Proteomes" id="UP001500880">
    <property type="component" value="Unassembled WGS sequence"/>
</dbReference>
<keyword evidence="3" id="KW-1185">Reference proteome</keyword>
<gene>
    <name evidence="2" type="ORF">GCM10008986_20180</name>
</gene>
<name>A0ABP3L775_9BACI</name>
<evidence type="ECO:0000256" key="1">
    <source>
        <dbReference type="SAM" id="MobiDB-lite"/>
    </source>
</evidence>
<sequence>MGRKNRFEKDMENVKAETDSSAVLNDVVDSEFEQYPGHHEKLTEDDSLTPYQEIVQNNTDGKTWSTKDDQV</sequence>
<accession>A0ABP3L775</accession>
<organism evidence="2 3">
    <name type="scientific">Salinibacillus aidingensis</name>
    <dbReference type="NCBI Taxonomy" id="237684"/>
    <lineage>
        <taxon>Bacteria</taxon>
        <taxon>Bacillati</taxon>
        <taxon>Bacillota</taxon>
        <taxon>Bacilli</taxon>
        <taxon>Bacillales</taxon>
        <taxon>Bacillaceae</taxon>
        <taxon>Salinibacillus</taxon>
    </lineage>
</organism>
<evidence type="ECO:0008006" key="4">
    <source>
        <dbReference type="Google" id="ProtNLM"/>
    </source>
</evidence>
<protein>
    <recommendedName>
        <fullName evidence="4">DUF4025 domain-containing protein</fullName>
    </recommendedName>
</protein>
<proteinExistence type="predicted"/>
<dbReference type="RefSeq" id="WP_343840468.1">
    <property type="nucleotide sequence ID" value="NZ_BAAADO010000004.1"/>
</dbReference>